<dbReference type="InterPro" id="IPR050360">
    <property type="entry name" value="MFS_Sugar_Transporters"/>
</dbReference>
<evidence type="ECO:0000256" key="7">
    <source>
        <dbReference type="ARBA" id="ARBA00023180"/>
    </source>
</evidence>
<feature type="transmembrane region" description="Helical" evidence="9">
    <location>
        <begin position="494"/>
        <end position="512"/>
    </location>
</feature>
<feature type="domain" description="Major facilitator superfamily (MFS) profile" evidence="10">
    <location>
        <begin position="66"/>
        <end position="516"/>
    </location>
</feature>
<dbReference type="AlphaFoldDB" id="A0AA38VWT6"/>
<dbReference type="Pfam" id="PF00083">
    <property type="entry name" value="Sugar_tr"/>
    <property type="match status" value="1"/>
</dbReference>
<comment type="caution">
    <text evidence="11">The sequence shown here is derived from an EMBL/GenBank/DDBJ whole genome shotgun (WGS) entry which is preliminary data.</text>
</comment>
<dbReference type="GO" id="GO:0005351">
    <property type="term" value="F:carbohydrate:proton symporter activity"/>
    <property type="evidence" value="ECO:0007669"/>
    <property type="project" value="TreeGrafter"/>
</dbReference>
<feature type="transmembrane region" description="Helical" evidence="9">
    <location>
        <begin position="160"/>
        <end position="182"/>
    </location>
</feature>
<dbReference type="InterPro" id="IPR003663">
    <property type="entry name" value="Sugar/inositol_transpt"/>
</dbReference>
<dbReference type="EMBL" id="JANBVO010000007">
    <property type="protein sequence ID" value="KAJ9150903.1"/>
    <property type="molecule type" value="Genomic_DNA"/>
</dbReference>
<keyword evidence="5 9" id="KW-1133">Transmembrane helix</keyword>
<feature type="transmembrane region" description="Helical" evidence="9">
    <location>
        <begin position="463"/>
        <end position="482"/>
    </location>
</feature>
<evidence type="ECO:0000256" key="9">
    <source>
        <dbReference type="SAM" id="Phobius"/>
    </source>
</evidence>
<comment type="subcellular location">
    <subcellularLocation>
        <location evidence="1">Membrane</location>
        <topology evidence="1">Multi-pass membrane protein</topology>
    </subcellularLocation>
</comment>
<feature type="transmembrane region" description="Helical" evidence="9">
    <location>
        <begin position="229"/>
        <end position="248"/>
    </location>
</feature>
<evidence type="ECO:0000256" key="3">
    <source>
        <dbReference type="ARBA" id="ARBA00022448"/>
    </source>
</evidence>
<gene>
    <name evidence="11" type="ORF">NKR23_g3334</name>
</gene>
<dbReference type="PROSITE" id="PS50850">
    <property type="entry name" value="MFS"/>
    <property type="match status" value="1"/>
</dbReference>
<name>A0AA38VWT6_9PEZI</name>
<evidence type="ECO:0000313" key="12">
    <source>
        <dbReference type="Proteomes" id="UP001174694"/>
    </source>
</evidence>
<accession>A0AA38VWT6</accession>
<reference evidence="11" key="1">
    <citation type="submission" date="2022-07" db="EMBL/GenBank/DDBJ databases">
        <title>Fungi with potential for degradation of polypropylene.</title>
        <authorList>
            <person name="Gostincar C."/>
        </authorList>
    </citation>
    <scope>NUCLEOTIDE SEQUENCE</scope>
    <source>
        <strain evidence="11">EXF-13308</strain>
    </source>
</reference>
<feature type="transmembrane region" description="Helical" evidence="9">
    <location>
        <begin position="327"/>
        <end position="349"/>
    </location>
</feature>
<evidence type="ECO:0000256" key="2">
    <source>
        <dbReference type="ARBA" id="ARBA00010992"/>
    </source>
</evidence>
<keyword evidence="4 9" id="KW-0812">Transmembrane</keyword>
<dbReference type="FunFam" id="1.20.1250.20:FF:000026">
    <property type="entry name" value="MFS quinate transporter QutD"/>
    <property type="match status" value="1"/>
</dbReference>
<dbReference type="InterPro" id="IPR005828">
    <property type="entry name" value="MFS_sugar_transport-like"/>
</dbReference>
<keyword evidence="6 9" id="KW-0472">Membrane</keyword>
<feature type="transmembrane region" description="Helical" evidence="9">
    <location>
        <begin position="194"/>
        <end position="214"/>
    </location>
</feature>
<evidence type="ECO:0000256" key="6">
    <source>
        <dbReference type="ARBA" id="ARBA00023136"/>
    </source>
</evidence>
<feature type="transmembrane region" description="Helical" evidence="9">
    <location>
        <begin position="422"/>
        <end position="442"/>
    </location>
</feature>
<keyword evidence="7" id="KW-0325">Glycoprotein</keyword>
<evidence type="ECO:0000256" key="5">
    <source>
        <dbReference type="ARBA" id="ARBA00022989"/>
    </source>
</evidence>
<dbReference type="Proteomes" id="UP001174694">
    <property type="component" value="Unassembled WGS sequence"/>
</dbReference>
<dbReference type="PROSITE" id="PS00217">
    <property type="entry name" value="SUGAR_TRANSPORT_2"/>
    <property type="match status" value="1"/>
</dbReference>
<feature type="transmembrane region" description="Helical" evidence="9">
    <location>
        <begin position="104"/>
        <end position="124"/>
    </location>
</feature>
<dbReference type="Gene3D" id="1.20.1250.20">
    <property type="entry name" value="MFS general substrate transporter like domains"/>
    <property type="match status" value="1"/>
</dbReference>
<evidence type="ECO:0000256" key="1">
    <source>
        <dbReference type="ARBA" id="ARBA00004141"/>
    </source>
</evidence>
<feature type="transmembrane region" description="Helical" evidence="9">
    <location>
        <begin position="361"/>
        <end position="384"/>
    </location>
</feature>
<keyword evidence="12" id="KW-1185">Reference proteome</keyword>
<evidence type="ECO:0000256" key="4">
    <source>
        <dbReference type="ARBA" id="ARBA00022692"/>
    </source>
</evidence>
<dbReference type="InterPro" id="IPR036259">
    <property type="entry name" value="MFS_trans_sf"/>
</dbReference>
<dbReference type="InterPro" id="IPR020846">
    <property type="entry name" value="MFS_dom"/>
</dbReference>
<feature type="transmembrane region" description="Helical" evidence="9">
    <location>
        <begin position="391"/>
        <end position="410"/>
    </location>
</feature>
<evidence type="ECO:0000313" key="11">
    <source>
        <dbReference type="EMBL" id="KAJ9150903.1"/>
    </source>
</evidence>
<dbReference type="PRINTS" id="PR00171">
    <property type="entry name" value="SUGRTRNSPORT"/>
</dbReference>
<feature type="transmembrane region" description="Helical" evidence="9">
    <location>
        <begin position="136"/>
        <end position="154"/>
    </location>
</feature>
<keyword evidence="3 8" id="KW-0813">Transport</keyword>
<protein>
    <submittedName>
        <fullName evidence="11">General substrate transporter</fullName>
    </submittedName>
</protein>
<comment type="similarity">
    <text evidence="2 8">Belongs to the major facilitator superfamily. Sugar transporter (TC 2.A.1.1) family.</text>
</comment>
<dbReference type="SUPFAM" id="SSF103473">
    <property type="entry name" value="MFS general substrate transporter"/>
    <property type="match status" value="1"/>
</dbReference>
<proteinExistence type="inferred from homology"/>
<dbReference type="NCBIfam" id="TIGR00879">
    <property type="entry name" value="SP"/>
    <property type="match status" value="1"/>
</dbReference>
<dbReference type="InterPro" id="IPR005829">
    <property type="entry name" value="Sugar_transporter_CS"/>
</dbReference>
<dbReference type="PANTHER" id="PTHR48022:SF14">
    <property type="entry name" value="MAJOR FACILITATOR SUPERFAMILY (MFS) PROFILE DOMAIN-CONTAINING PROTEIN-RELATED"/>
    <property type="match status" value="1"/>
</dbReference>
<dbReference type="GO" id="GO:0016020">
    <property type="term" value="C:membrane"/>
    <property type="evidence" value="ECO:0007669"/>
    <property type="project" value="UniProtKB-SubCell"/>
</dbReference>
<sequence length="555" mass="59784">MSADLKISSAATMPGQTVLAEVEHEEGTVTDTGIKESSEADVFAENLAYGPDGIRGLLGSSYVFGAAFLASLGGFSFGYDQGVISIINVMDQFHSAFPRTKTPFGTSFMTAMLLFGAFVGCLFMPYLADKISRKRALTVVVVIFDIGAIIQTAARSYGTLVAGRAIGGIGVGTLAMGAPLYISEISPPNLRGTLLVLESISIVSGVVISFWITYGTRHMDSEASFRLPLGLQMVCATILGVCIQFFPYSPRWLALVGRHDECVASLSKLRGLPSTDSRVQKEFKGIVAEIEFNKLTLAQEHPGVGNFKLEILSWLDLFDRKMLHRTAVGCGVCFFQQFSGINAFIYYAPTLFRSIGQSDEMSLILSGIFNVLQLVAVAICFVVIDKIGRRPLAIFGGFGSCICYAVIAALDGVYSDDWSANTSAGWACAAMAFCFIMVYGVSYSPLGWSLPAEVFPNSKRAKGVALATCVNWLSNFTVGIATPPMLENIGFGTYIFFAVFCGLAGIWAAFLVPETRGKTLEEVDLLFGDTSTREETEVMKIASSTADHILDSQHV</sequence>
<evidence type="ECO:0000256" key="8">
    <source>
        <dbReference type="RuleBase" id="RU003346"/>
    </source>
</evidence>
<dbReference type="PANTHER" id="PTHR48022">
    <property type="entry name" value="PLASTIDIC GLUCOSE TRANSPORTER 4"/>
    <property type="match status" value="1"/>
</dbReference>
<evidence type="ECO:0000259" key="10">
    <source>
        <dbReference type="PROSITE" id="PS50850"/>
    </source>
</evidence>
<organism evidence="11 12">
    <name type="scientific">Pleurostoma richardsiae</name>
    <dbReference type="NCBI Taxonomy" id="41990"/>
    <lineage>
        <taxon>Eukaryota</taxon>
        <taxon>Fungi</taxon>
        <taxon>Dikarya</taxon>
        <taxon>Ascomycota</taxon>
        <taxon>Pezizomycotina</taxon>
        <taxon>Sordariomycetes</taxon>
        <taxon>Sordariomycetidae</taxon>
        <taxon>Calosphaeriales</taxon>
        <taxon>Pleurostomataceae</taxon>
        <taxon>Pleurostoma</taxon>
    </lineage>
</organism>
<feature type="transmembrane region" description="Helical" evidence="9">
    <location>
        <begin position="62"/>
        <end position="84"/>
    </location>
</feature>